<accession>A0ABS7U2K2</accession>
<proteinExistence type="predicted"/>
<dbReference type="InterPro" id="IPR052969">
    <property type="entry name" value="Thr-specific_kinase-like"/>
</dbReference>
<dbReference type="PANTHER" id="PTHR47763">
    <property type="entry name" value="ALPHA-PROTEIN KINASE VWKA"/>
    <property type="match status" value="1"/>
</dbReference>
<comment type="subcellular location">
    <subcellularLocation>
        <location evidence="1">Secreted</location>
    </subcellularLocation>
</comment>
<dbReference type="InterPro" id="IPR036465">
    <property type="entry name" value="vWFA_dom_sf"/>
</dbReference>
<dbReference type="Pfam" id="PF25106">
    <property type="entry name" value="VWA_4"/>
    <property type="match status" value="1"/>
</dbReference>
<dbReference type="RefSeq" id="WP_224196313.1">
    <property type="nucleotide sequence ID" value="NZ_JAIRAU010000048.1"/>
</dbReference>
<evidence type="ECO:0000313" key="5">
    <source>
        <dbReference type="EMBL" id="MBZ5714580.1"/>
    </source>
</evidence>
<dbReference type="SUPFAM" id="SSF53300">
    <property type="entry name" value="vWA-like"/>
    <property type="match status" value="1"/>
</dbReference>
<protein>
    <submittedName>
        <fullName evidence="5">VWA domain-containing protein</fullName>
    </submittedName>
</protein>
<evidence type="ECO:0000259" key="4">
    <source>
        <dbReference type="PROSITE" id="PS50234"/>
    </source>
</evidence>
<evidence type="ECO:0000256" key="3">
    <source>
        <dbReference type="ARBA" id="ARBA00022729"/>
    </source>
</evidence>
<dbReference type="SMART" id="SM00327">
    <property type="entry name" value="VWA"/>
    <property type="match status" value="1"/>
</dbReference>
<keyword evidence="2" id="KW-0964">Secreted</keyword>
<dbReference type="InterPro" id="IPR002035">
    <property type="entry name" value="VWF_A"/>
</dbReference>
<dbReference type="Proteomes" id="UP001139031">
    <property type="component" value="Unassembled WGS sequence"/>
</dbReference>
<dbReference type="PROSITE" id="PS50234">
    <property type="entry name" value="VWFA"/>
    <property type="match status" value="1"/>
</dbReference>
<gene>
    <name evidence="5" type="ORF">K7C98_35555</name>
</gene>
<feature type="domain" description="VWFA" evidence="4">
    <location>
        <begin position="62"/>
        <end position="255"/>
    </location>
</feature>
<dbReference type="CDD" id="cd00198">
    <property type="entry name" value="vWFA"/>
    <property type="match status" value="1"/>
</dbReference>
<dbReference type="PANTHER" id="PTHR47763:SF1">
    <property type="entry name" value="DUF659 DOMAIN-CONTAINING PROTEIN"/>
    <property type="match status" value="1"/>
</dbReference>
<comment type="caution">
    <text evidence="5">The sequence shown here is derived from an EMBL/GenBank/DDBJ whole genome shotgun (WGS) entry which is preliminary data.</text>
</comment>
<sequence>MRHRPMEVLAASAIAVCCLALAIRPMIESPAPEVPAPVVETTMSVQATTPVQTTAATRPRIDVVFVLDTTGSMSGLIEGAKQKIWAIANRLASGEPRPDLRIGLVAYRDLGDEYVTRRFDFSSDMDAVYAELLGYEVNGGGDHAEHVGRGLEDALERMQWTAGDKVLRLVFLVGDAPPHDDYQDSPTTDALARRAAERGIIINTVQCGAGPDAEVAWRRIAAATNGEYTRIAQDGGVVAVATPYDGRLQQLNHDLSRTMLNWGSSADKHNAAAKLGNRMAMSASAAAEAASYSAKVGRLNSEDLLGALDGGQALADIPRDQLPDVMQAMTPEQQAAHVSDIRRRRGEVNEEIRALSAQRDAFLREAERAAGAGDGFDGKVTDTLRRQAEAIGVAY</sequence>
<evidence type="ECO:0000313" key="6">
    <source>
        <dbReference type="Proteomes" id="UP001139031"/>
    </source>
</evidence>
<dbReference type="EMBL" id="JAIRAU010000048">
    <property type="protein sequence ID" value="MBZ5714580.1"/>
    <property type="molecule type" value="Genomic_DNA"/>
</dbReference>
<keyword evidence="3" id="KW-0732">Signal</keyword>
<evidence type="ECO:0000256" key="1">
    <source>
        <dbReference type="ARBA" id="ARBA00004613"/>
    </source>
</evidence>
<evidence type="ECO:0000256" key="2">
    <source>
        <dbReference type="ARBA" id="ARBA00022525"/>
    </source>
</evidence>
<keyword evidence="6" id="KW-1185">Reference proteome</keyword>
<organism evidence="5 6">
    <name type="scientific">Nannocystis pusilla</name>
    <dbReference type="NCBI Taxonomy" id="889268"/>
    <lineage>
        <taxon>Bacteria</taxon>
        <taxon>Pseudomonadati</taxon>
        <taxon>Myxococcota</taxon>
        <taxon>Polyangia</taxon>
        <taxon>Nannocystales</taxon>
        <taxon>Nannocystaceae</taxon>
        <taxon>Nannocystis</taxon>
    </lineage>
</organism>
<dbReference type="Gene3D" id="3.40.50.410">
    <property type="entry name" value="von Willebrand factor, type A domain"/>
    <property type="match status" value="1"/>
</dbReference>
<dbReference type="InterPro" id="IPR056861">
    <property type="entry name" value="HMCN1-like_VWA"/>
</dbReference>
<reference evidence="5" key="1">
    <citation type="submission" date="2021-08" db="EMBL/GenBank/DDBJ databases">
        <authorList>
            <person name="Stevens D.C."/>
        </authorList>
    </citation>
    <scope>NUCLEOTIDE SEQUENCE</scope>
    <source>
        <strain evidence="5">DSM 53165</strain>
    </source>
</reference>
<name>A0ABS7U2K2_9BACT</name>